<protein>
    <recommendedName>
        <fullName evidence="4">Large ribosomal subunit protein uL30m</fullName>
    </recommendedName>
</protein>
<dbReference type="GeneID" id="43579491"/>
<dbReference type="InterPro" id="IPR016082">
    <property type="entry name" value="Ribosomal_uL30_ferredoxin-like"/>
</dbReference>
<evidence type="ECO:0000256" key="3">
    <source>
        <dbReference type="ARBA" id="ARBA00023274"/>
    </source>
</evidence>
<keyword evidence="3" id="KW-0687">Ribonucleoprotein</keyword>
<evidence type="ECO:0000313" key="6">
    <source>
        <dbReference type="EMBL" id="VVT45192.1"/>
    </source>
</evidence>
<dbReference type="OrthoDB" id="509901at2759"/>
<evidence type="ECO:0000256" key="2">
    <source>
        <dbReference type="ARBA" id="ARBA00022980"/>
    </source>
</evidence>
<evidence type="ECO:0000256" key="1">
    <source>
        <dbReference type="ARBA" id="ARBA00007594"/>
    </source>
</evidence>
<keyword evidence="2" id="KW-0689">Ribosomal protein</keyword>
<dbReference type="AlphaFoldDB" id="A0A5E8B8S9"/>
<dbReference type="GO" id="GO:0003735">
    <property type="term" value="F:structural constituent of ribosome"/>
    <property type="evidence" value="ECO:0007669"/>
    <property type="project" value="InterPro"/>
</dbReference>
<dbReference type="Gene3D" id="3.30.1390.20">
    <property type="entry name" value="Ribosomal protein L30, ferredoxin-like fold domain"/>
    <property type="match status" value="1"/>
</dbReference>
<dbReference type="EMBL" id="CABVLU010000001">
    <property type="protein sequence ID" value="VVT45192.1"/>
    <property type="molecule type" value="Genomic_DNA"/>
</dbReference>
<gene>
    <name evidence="6" type="ORF">SAPINGB_P000668</name>
</gene>
<organism evidence="6 7">
    <name type="scientific">Magnusiomyces paraingens</name>
    <dbReference type="NCBI Taxonomy" id="2606893"/>
    <lineage>
        <taxon>Eukaryota</taxon>
        <taxon>Fungi</taxon>
        <taxon>Dikarya</taxon>
        <taxon>Ascomycota</taxon>
        <taxon>Saccharomycotina</taxon>
        <taxon>Dipodascomycetes</taxon>
        <taxon>Dipodascales</taxon>
        <taxon>Dipodascaceae</taxon>
        <taxon>Magnusiomyces</taxon>
    </lineage>
</organism>
<name>A0A5E8B8S9_9ASCO</name>
<sequence>MYYRIHLYRSFIGLSKTTAETCRALGLSKRGRVVYKKVSPQIAGQVVKIKDLVKVDLVPSLEYQTAEFAARKSASGYSVISRN</sequence>
<dbReference type="InterPro" id="IPR036919">
    <property type="entry name" value="Ribo_uL30_ferredoxin-like_sf"/>
</dbReference>
<dbReference type="SUPFAM" id="SSF55129">
    <property type="entry name" value="Ribosomal protein L30p/L7e"/>
    <property type="match status" value="1"/>
</dbReference>
<reference evidence="6 7" key="1">
    <citation type="submission" date="2019-09" db="EMBL/GenBank/DDBJ databases">
        <authorList>
            <person name="Brejova B."/>
        </authorList>
    </citation>
    <scope>NUCLEOTIDE SEQUENCE [LARGE SCALE GENOMIC DNA]</scope>
</reference>
<accession>A0A5E8B8S9</accession>
<evidence type="ECO:0000256" key="4">
    <source>
        <dbReference type="ARBA" id="ARBA00035281"/>
    </source>
</evidence>
<dbReference type="RefSeq" id="XP_031851282.1">
    <property type="nucleotide sequence ID" value="XM_031995391.1"/>
</dbReference>
<dbReference type="NCBIfam" id="TIGR01308">
    <property type="entry name" value="rpmD_bact"/>
    <property type="match status" value="1"/>
</dbReference>
<evidence type="ECO:0000259" key="5">
    <source>
        <dbReference type="Pfam" id="PF00327"/>
    </source>
</evidence>
<evidence type="ECO:0000313" key="7">
    <source>
        <dbReference type="Proteomes" id="UP000398389"/>
    </source>
</evidence>
<dbReference type="Proteomes" id="UP000398389">
    <property type="component" value="Unassembled WGS sequence"/>
</dbReference>
<dbReference type="GO" id="GO:0015934">
    <property type="term" value="C:large ribosomal subunit"/>
    <property type="evidence" value="ECO:0007669"/>
    <property type="project" value="InterPro"/>
</dbReference>
<dbReference type="Pfam" id="PF00327">
    <property type="entry name" value="Ribosomal_L30"/>
    <property type="match status" value="1"/>
</dbReference>
<dbReference type="InterPro" id="IPR005996">
    <property type="entry name" value="Ribosomal_uL30_bac-type"/>
</dbReference>
<keyword evidence="7" id="KW-1185">Reference proteome</keyword>
<comment type="similarity">
    <text evidence="1">Belongs to the universal ribosomal protein uL30 family.</text>
</comment>
<feature type="domain" description="Large ribosomal subunit protein uL30-like ferredoxin-like fold" evidence="5">
    <location>
        <begin position="3"/>
        <end position="53"/>
    </location>
</feature>
<dbReference type="GO" id="GO:0006412">
    <property type="term" value="P:translation"/>
    <property type="evidence" value="ECO:0007669"/>
    <property type="project" value="InterPro"/>
</dbReference>
<proteinExistence type="inferred from homology"/>